<evidence type="ECO:0000256" key="2">
    <source>
        <dbReference type="ARBA" id="ARBA00009149"/>
    </source>
</evidence>
<keyword evidence="3" id="KW-1005">Bacterial flagellum biogenesis</keyword>
<keyword evidence="6" id="KW-0282">Flagellum</keyword>
<gene>
    <name evidence="6" type="ORF">BBEV_1823</name>
</gene>
<comment type="similarity">
    <text evidence="2">Belongs to the FliK family.</text>
</comment>
<proteinExistence type="inferred from homology"/>
<dbReference type="Gene3D" id="3.30.750.140">
    <property type="match status" value="1"/>
</dbReference>
<keyword evidence="6" id="KW-0969">Cilium</keyword>
<dbReference type="EMBL" id="CP012502">
    <property type="protein sequence ID" value="AOM83184.1"/>
    <property type="molecule type" value="Genomic_DNA"/>
</dbReference>
<organism evidence="6 7">
    <name type="scientific">Salisediminibacterium beveridgei</name>
    <dbReference type="NCBI Taxonomy" id="632773"/>
    <lineage>
        <taxon>Bacteria</taxon>
        <taxon>Bacillati</taxon>
        <taxon>Bacillota</taxon>
        <taxon>Bacilli</taxon>
        <taxon>Bacillales</taxon>
        <taxon>Bacillaceae</taxon>
        <taxon>Salisediminibacterium</taxon>
    </lineage>
</organism>
<dbReference type="OrthoDB" id="2112988at2"/>
<evidence type="ECO:0000256" key="3">
    <source>
        <dbReference type="ARBA" id="ARBA00022795"/>
    </source>
</evidence>
<protein>
    <submittedName>
        <fullName evidence="6">Flagellar hook-length control protein FliK</fullName>
    </submittedName>
</protein>
<dbReference type="GO" id="GO:0044780">
    <property type="term" value="P:bacterial-type flagellum assembly"/>
    <property type="evidence" value="ECO:0007669"/>
    <property type="project" value="InterPro"/>
</dbReference>
<evidence type="ECO:0000313" key="7">
    <source>
        <dbReference type="Proteomes" id="UP000094463"/>
    </source>
</evidence>
<evidence type="ECO:0000256" key="4">
    <source>
        <dbReference type="SAM" id="MobiDB-lite"/>
    </source>
</evidence>
<dbReference type="RefSeq" id="WP_069365193.1">
    <property type="nucleotide sequence ID" value="NZ_CP012502.1"/>
</dbReference>
<name>A0A1D7QVZ5_9BACI</name>
<dbReference type="KEGG" id="bbev:BBEV_1823"/>
<dbReference type="CDD" id="cd17470">
    <property type="entry name" value="T3SS_Flik_C"/>
    <property type="match status" value="1"/>
</dbReference>
<keyword evidence="6" id="KW-0966">Cell projection</keyword>
<feature type="region of interest" description="Disordered" evidence="4">
    <location>
        <begin position="389"/>
        <end position="415"/>
    </location>
</feature>
<dbReference type="GO" id="GO:0009424">
    <property type="term" value="C:bacterial-type flagellum hook"/>
    <property type="evidence" value="ECO:0007669"/>
    <property type="project" value="InterPro"/>
</dbReference>
<dbReference type="InterPro" id="IPR038610">
    <property type="entry name" value="FliK-like_C_sf"/>
</dbReference>
<dbReference type="Pfam" id="PF02120">
    <property type="entry name" value="Flg_hook"/>
    <property type="match status" value="1"/>
</dbReference>
<feature type="domain" description="Flagellar hook-length control protein-like C-terminal" evidence="5">
    <location>
        <begin position="309"/>
        <end position="386"/>
    </location>
</feature>
<evidence type="ECO:0000259" key="5">
    <source>
        <dbReference type="Pfam" id="PF02120"/>
    </source>
</evidence>
<reference evidence="6 7" key="1">
    <citation type="submission" date="2015-08" db="EMBL/GenBank/DDBJ databases">
        <title>The complete genome sequence of Bacillus beveridgei MLTeJB.</title>
        <authorList>
            <person name="Hanson T.E."/>
            <person name="Mesa C."/>
            <person name="Basesman S.M."/>
            <person name="Oremland R.S."/>
        </authorList>
    </citation>
    <scope>NUCLEOTIDE SEQUENCE [LARGE SCALE GENOMIC DNA]</scope>
    <source>
        <strain evidence="6 7">MLTeJB</strain>
    </source>
</reference>
<comment type="function">
    <text evidence="1">Controls the length of the flagellar hook.</text>
</comment>
<dbReference type="InterPro" id="IPR001635">
    <property type="entry name" value="Flag_hook_Flik"/>
</dbReference>
<dbReference type="InterPro" id="IPR021136">
    <property type="entry name" value="Flagellar_hook_control-like_C"/>
</dbReference>
<dbReference type="Proteomes" id="UP000094463">
    <property type="component" value="Chromosome"/>
</dbReference>
<evidence type="ECO:0000313" key="6">
    <source>
        <dbReference type="EMBL" id="AOM83184.1"/>
    </source>
</evidence>
<evidence type="ECO:0000256" key="1">
    <source>
        <dbReference type="ARBA" id="ARBA00003944"/>
    </source>
</evidence>
<feature type="compositionally biased region" description="Basic and acidic residues" evidence="4">
    <location>
        <begin position="390"/>
        <end position="406"/>
    </location>
</feature>
<keyword evidence="7" id="KW-1185">Reference proteome</keyword>
<dbReference type="PATRIC" id="fig|632773.3.peg.1911"/>
<dbReference type="PRINTS" id="PR01007">
    <property type="entry name" value="FLGHOOKFLIK"/>
</dbReference>
<dbReference type="AlphaFoldDB" id="A0A1D7QVZ5"/>
<accession>A0A1D7QVZ5</accession>
<sequence length="432" mass="48628">MMNMNAMATMLNAKPQVSSPSNQAVDKPKAGGSDFMASLKQAMTSGDQDAIKSALAKLETVNPEKIDLSELKHLMGELMELFTELLELLPEDFSEVDETFISSFLDEWEGVLPDEWLSDLNDLTAMTIPFADLLTFSAEGESKSDDEPDPIQLLLMMAFLDQESMEDVSSMSAEVAGYFNHAEGLLASLTQLMLPDVKPDQQINVNQMKQKWALMFERMAKTPEPVAQQNSQQSRFQEFAFLKELYTRTSSNSNSTQQGPSLLLDTNNAQLARFQMMMGSSLTQQAQPERANQDAFIKQFQNMLSRGSFQQLSNGIQQMTIKLHPQSLGRLDIQVQMVNGSLVARMVTSSHAARELLDGQLQSLRTAFQSQNIQVDRLEVTQQQTNSLFKEPEKEKENQEQMKQDQDFEEDQDDEEVLDFSALLEVSIDEEV</sequence>
<dbReference type="STRING" id="632773.BBEV_1823"/>